<name>A0ABR3VHI3_HUMIN</name>
<reference evidence="14 15" key="1">
    <citation type="journal article" date="2024" name="Commun. Biol.">
        <title>Comparative genomic analysis of thermophilic fungi reveals convergent evolutionary adaptations and gene losses.</title>
        <authorList>
            <person name="Steindorff A.S."/>
            <person name="Aguilar-Pontes M.V."/>
            <person name="Robinson A.J."/>
            <person name="Andreopoulos B."/>
            <person name="LaButti K."/>
            <person name="Kuo A."/>
            <person name="Mondo S."/>
            <person name="Riley R."/>
            <person name="Otillar R."/>
            <person name="Haridas S."/>
            <person name="Lipzen A."/>
            <person name="Grimwood J."/>
            <person name="Schmutz J."/>
            <person name="Clum A."/>
            <person name="Reid I.D."/>
            <person name="Moisan M.C."/>
            <person name="Butler G."/>
            <person name="Nguyen T.T.M."/>
            <person name="Dewar K."/>
            <person name="Conant G."/>
            <person name="Drula E."/>
            <person name="Henrissat B."/>
            <person name="Hansel C."/>
            <person name="Singer S."/>
            <person name="Hutchinson M.I."/>
            <person name="de Vries R.P."/>
            <person name="Natvig D.O."/>
            <person name="Powell A.J."/>
            <person name="Tsang A."/>
            <person name="Grigoriev I.V."/>
        </authorList>
    </citation>
    <scope>NUCLEOTIDE SEQUENCE [LARGE SCALE GENOMIC DNA]</scope>
    <source>
        <strain evidence="14 15">CBS 620.91</strain>
    </source>
</reference>
<evidence type="ECO:0000313" key="15">
    <source>
        <dbReference type="Proteomes" id="UP001583172"/>
    </source>
</evidence>
<dbReference type="Pfam" id="PF02733">
    <property type="entry name" value="Dak1"/>
    <property type="match status" value="1"/>
</dbReference>
<protein>
    <recommendedName>
        <fullName evidence="16">Dihydroxyacetone kinase</fullName>
    </recommendedName>
</protein>
<evidence type="ECO:0000256" key="6">
    <source>
        <dbReference type="ARBA" id="ARBA00022777"/>
    </source>
</evidence>
<gene>
    <name evidence="14" type="ORF">VTJ49DRAFT_7124</name>
</gene>
<keyword evidence="5" id="KW-0547">Nucleotide-binding</keyword>
<dbReference type="InterPro" id="IPR050861">
    <property type="entry name" value="Dihydroxyacetone_Kinase"/>
</dbReference>
<evidence type="ECO:0000256" key="3">
    <source>
        <dbReference type="ARBA" id="ARBA00008757"/>
    </source>
</evidence>
<dbReference type="InterPro" id="IPR036117">
    <property type="entry name" value="DhaL_dom_sf"/>
</dbReference>
<dbReference type="SUPFAM" id="SSF82549">
    <property type="entry name" value="DAK1/DegV-like"/>
    <property type="match status" value="1"/>
</dbReference>
<dbReference type="InterPro" id="IPR004006">
    <property type="entry name" value="DhaK_dom"/>
</dbReference>
<evidence type="ECO:0008006" key="16">
    <source>
        <dbReference type="Google" id="ProtNLM"/>
    </source>
</evidence>
<comment type="catalytic activity">
    <reaction evidence="10">
        <text>dihydroxyacetone + ATP = dihydroxyacetone phosphate + ADP + H(+)</text>
        <dbReference type="Rhea" id="RHEA:15773"/>
        <dbReference type="ChEBI" id="CHEBI:15378"/>
        <dbReference type="ChEBI" id="CHEBI:16016"/>
        <dbReference type="ChEBI" id="CHEBI:30616"/>
        <dbReference type="ChEBI" id="CHEBI:57642"/>
        <dbReference type="ChEBI" id="CHEBI:456216"/>
        <dbReference type="EC" id="2.7.1.29"/>
    </reaction>
</comment>
<evidence type="ECO:0000256" key="7">
    <source>
        <dbReference type="ARBA" id="ARBA00022798"/>
    </source>
</evidence>
<comment type="function">
    <text evidence="1">Catalyzes both the phosphorylation of dihydroxyacetone and of glyceraldehyde.</text>
</comment>
<evidence type="ECO:0000256" key="8">
    <source>
        <dbReference type="ARBA" id="ARBA00022840"/>
    </source>
</evidence>
<feature type="domain" description="DhaK" evidence="13">
    <location>
        <begin position="9"/>
        <end position="356"/>
    </location>
</feature>
<dbReference type="Gene3D" id="1.25.40.340">
    <property type="match status" value="1"/>
</dbReference>
<evidence type="ECO:0000256" key="10">
    <source>
        <dbReference type="ARBA" id="ARBA00048898"/>
    </source>
</evidence>
<dbReference type="Gene3D" id="3.30.1180.20">
    <property type="entry name" value="Dihydroxyacetone kinase, domain 2"/>
    <property type="match status" value="1"/>
</dbReference>
<dbReference type="NCBIfam" id="TIGR02361">
    <property type="entry name" value="dak_ATP"/>
    <property type="match status" value="1"/>
</dbReference>
<evidence type="ECO:0000259" key="12">
    <source>
        <dbReference type="PROSITE" id="PS51480"/>
    </source>
</evidence>
<keyword evidence="15" id="KW-1185">Reference proteome</keyword>
<dbReference type="SUPFAM" id="SSF101473">
    <property type="entry name" value="DhaL-like"/>
    <property type="match status" value="1"/>
</dbReference>
<keyword evidence="6" id="KW-0418">Kinase</keyword>
<comment type="caution">
    <text evidence="14">The sequence shown here is derived from an EMBL/GenBank/DDBJ whole genome shotgun (WGS) entry which is preliminary data.</text>
</comment>
<dbReference type="PANTHER" id="PTHR28629:SF14">
    <property type="entry name" value="DIHYDROXYACETONE KINASE 1"/>
    <property type="match status" value="1"/>
</dbReference>
<dbReference type="EMBL" id="JAZGSY010000078">
    <property type="protein sequence ID" value="KAL1841344.1"/>
    <property type="molecule type" value="Genomic_DNA"/>
</dbReference>
<organism evidence="14 15">
    <name type="scientific">Humicola insolens</name>
    <name type="common">Soft-rot fungus</name>
    <dbReference type="NCBI Taxonomy" id="85995"/>
    <lineage>
        <taxon>Eukaryota</taxon>
        <taxon>Fungi</taxon>
        <taxon>Dikarya</taxon>
        <taxon>Ascomycota</taxon>
        <taxon>Pezizomycotina</taxon>
        <taxon>Sordariomycetes</taxon>
        <taxon>Sordariomycetidae</taxon>
        <taxon>Sordariales</taxon>
        <taxon>Chaetomiaceae</taxon>
        <taxon>Mycothermus</taxon>
    </lineage>
</organism>
<evidence type="ECO:0000256" key="11">
    <source>
        <dbReference type="SAM" id="MobiDB-lite"/>
    </source>
</evidence>
<dbReference type="Gene3D" id="3.40.50.10440">
    <property type="entry name" value="Dihydroxyacetone kinase, domain 1"/>
    <property type="match status" value="1"/>
</dbReference>
<keyword evidence="7" id="KW-0319">Glycerol metabolism</keyword>
<proteinExistence type="inferred from homology"/>
<comment type="catalytic activity">
    <reaction evidence="9">
        <text>D-glyceraldehyde + ATP = D-glyceraldehyde 3-phosphate + ADP + H(+)</text>
        <dbReference type="Rhea" id="RHEA:13941"/>
        <dbReference type="ChEBI" id="CHEBI:15378"/>
        <dbReference type="ChEBI" id="CHEBI:17378"/>
        <dbReference type="ChEBI" id="CHEBI:30616"/>
        <dbReference type="ChEBI" id="CHEBI:59776"/>
        <dbReference type="ChEBI" id="CHEBI:456216"/>
        <dbReference type="EC" id="2.7.1.28"/>
    </reaction>
</comment>
<evidence type="ECO:0000256" key="4">
    <source>
        <dbReference type="ARBA" id="ARBA00022679"/>
    </source>
</evidence>
<dbReference type="Proteomes" id="UP001583172">
    <property type="component" value="Unassembled WGS sequence"/>
</dbReference>
<comment type="similarity">
    <text evidence="3">Belongs to the dihydroxyacetone kinase (DAK) family.</text>
</comment>
<keyword evidence="4" id="KW-0808">Transferase</keyword>
<dbReference type="Pfam" id="PF02734">
    <property type="entry name" value="Dak2"/>
    <property type="match status" value="1"/>
</dbReference>
<evidence type="ECO:0000256" key="1">
    <source>
        <dbReference type="ARBA" id="ARBA00003264"/>
    </source>
</evidence>
<sequence>MSSKHFLPSPTHLVTTSLHSLTLTNPGLAVDLPNKIVYRRPGYGPASQRVHIISGGGSGHEPSFAGMVGPGLLSAAVAGTIFASPSAEQVRAAIMARVDHGRRGEEGAGVLVTVMNYTGDVLNFGVGVEKARAAGVEVEMVVVGDDVGVGRAKAGKVGRRGIAGTVLVHKIAGALAAKGYGLKEVAKVARLVAGNLVSVGASLEHVHVPGRAKPDPNSDEVLRDGEVEIGMGIHNEQGSSREMLELPELVGKMLAQMLDQNDSDRAFLKVNSNEVVLLVNNLGGVSVLEMGGIVAEVVAQLDAKYNIKPVRVLSGTFMTSLNGLGFSITLLNVVNTDIGGPSMIELLDYPCEATGWSTPVSKETWEARNTATRDQDASVSEEIKPTGLTLDKEAAQQALTRALEAVVAAEPEVTRYDTVVGDGDCGTGLKRGAEAILSHLQSRPLTGDAVVDVANIVPIVERSMDGTSGALYAIFLNALVAALRAQGAGEATPGVWAAALRQSCDALSRYTPARPGDRTLIDALYPFVETLEQTGDVRKAAQAAQQAAEGTKGMKASLGRTVYIGDPPGPAPRSASAWKSCSSPMADDDKNDGAGNQAQVGSNSWASARKS</sequence>
<feature type="compositionally biased region" description="Polar residues" evidence="11">
    <location>
        <begin position="594"/>
        <end position="611"/>
    </location>
</feature>
<evidence type="ECO:0000256" key="2">
    <source>
        <dbReference type="ARBA" id="ARBA00004778"/>
    </source>
</evidence>
<evidence type="ECO:0000256" key="9">
    <source>
        <dbReference type="ARBA" id="ARBA00047974"/>
    </source>
</evidence>
<accession>A0ABR3VHI3</accession>
<dbReference type="InterPro" id="IPR012734">
    <property type="entry name" value="DhaK_ATP"/>
</dbReference>
<feature type="region of interest" description="Disordered" evidence="11">
    <location>
        <begin position="560"/>
        <end position="611"/>
    </location>
</feature>
<dbReference type="PANTHER" id="PTHR28629">
    <property type="entry name" value="TRIOKINASE/FMN CYCLASE"/>
    <property type="match status" value="1"/>
</dbReference>
<evidence type="ECO:0000259" key="13">
    <source>
        <dbReference type="PROSITE" id="PS51481"/>
    </source>
</evidence>
<evidence type="ECO:0000256" key="5">
    <source>
        <dbReference type="ARBA" id="ARBA00022741"/>
    </source>
</evidence>
<feature type="domain" description="DhaL" evidence="12">
    <location>
        <begin position="393"/>
        <end position="587"/>
    </location>
</feature>
<evidence type="ECO:0000313" key="14">
    <source>
        <dbReference type="EMBL" id="KAL1841344.1"/>
    </source>
</evidence>
<dbReference type="SMART" id="SM01120">
    <property type="entry name" value="Dak2"/>
    <property type="match status" value="1"/>
</dbReference>
<comment type="pathway">
    <text evidence="2">Polyol metabolism; glycerol fermentation; glycerone phosphate from glycerol (oxidative route): step 2/2.</text>
</comment>
<dbReference type="InterPro" id="IPR004007">
    <property type="entry name" value="DhaL_dom"/>
</dbReference>
<dbReference type="PROSITE" id="PS51481">
    <property type="entry name" value="DHAK"/>
    <property type="match status" value="1"/>
</dbReference>
<dbReference type="PROSITE" id="PS51480">
    <property type="entry name" value="DHAL"/>
    <property type="match status" value="1"/>
</dbReference>
<keyword evidence="8" id="KW-0067">ATP-binding</keyword>